<dbReference type="Proteomes" id="UP001204015">
    <property type="component" value="Unassembled WGS sequence"/>
</dbReference>
<dbReference type="Gene3D" id="2.30.110.10">
    <property type="entry name" value="Electron Transport, Fmn-binding Protein, Chain A"/>
    <property type="match status" value="1"/>
</dbReference>
<dbReference type="InterPro" id="IPR052174">
    <property type="entry name" value="Flavoredoxin"/>
</dbReference>
<sequence length="181" mass="20544">MTKKEINVLDYAGEILKRVNQGVLLTTKAGDRVNTMAISWGTLGIEWNRFIFTTFVRQGRFTREQLDKNPEFVISIPQSEDDKKIIGFCGSHSGRDTDKIKAMNLTLVKSDKVSVPAIKELPLTLECKVAYHQLQDVDAINNEQWRKSCYPQDEPSTFSGANRDAHIAFYGEIVKAYIIED</sequence>
<evidence type="ECO:0000259" key="2">
    <source>
        <dbReference type="Pfam" id="PF01613"/>
    </source>
</evidence>
<dbReference type="InterPro" id="IPR002563">
    <property type="entry name" value="Flavin_Rdtase-like_dom"/>
</dbReference>
<name>A0ABT1BX52_9BACT</name>
<dbReference type="Pfam" id="PF01613">
    <property type="entry name" value="Flavin_Reduct"/>
    <property type="match status" value="1"/>
</dbReference>
<organism evidence="3 4">
    <name type="scientific">Segatella cerevisiae</name>
    <dbReference type="NCBI Taxonomy" id="2053716"/>
    <lineage>
        <taxon>Bacteria</taxon>
        <taxon>Pseudomonadati</taxon>
        <taxon>Bacteroidota</taxon>
        <taxon>Bacteroidia</taxon>
        <taxon>Bacteroidales</taxon>
        <taxon>Prevotellaceae</taxon>
        <taxon>Segatella</taxon>
    </lineage>
</organism>
<gene>
    <name evidence="3" type="ORF">NG821_07365</name>
</gene>
<comment type="similarity">
    <text evidence="1">Belongs to the flavoredoxin family.</text>
</comment>
<proteinExistence type="inferred from homology"/>
<accession>A0ABT1BX52</accession>
<feature type="domain" description="Flavin reductase like" evidence="2">
    <location>
        <begin position="21"/>
        <end position="180"/>
    </location>
</feature>
<comment type="caution">
    <text evidence="3">The sequence shown here is derived from an EMBL/GenBank/DDBJ whole genome shotgun (WGS) entry which is preliminary data.</text>
</comment>
<evidence type="ECO:0000256" key="1">
    <source>
        <dbReference type="ARBA" id="ARBA00038054"/>
    </source>
</evidence>
<dbReference type="EMBL" id="JAMXLY010000023">
    <property type="protein sequence ID" value="MCO6025658.1"/>
    <property type="molecule type" value="Genomic_DNA"/>
</dbReference>
<dbReference type="PANTHER" id="PTHR43567:SF5">
    <property type="entry name" value="HYPOTHETICAL CYTOSOLIC PROTEIN"/>
    <property type="match status" value="1"/>
</dbReference>
<dbReference type="SUPFAM" id="SSF50475">
    <property type="entry name" value="FMN-binding split barrel"/>
    <property type="match status" value="1"/>
</dbReference>
<dbReference type="InterPro" id="IPR012349">
    <property type="entry name" value="Split_barrel_FMN-bd"/>
</dbReference>
<keyword evidence="4" id="KW-1185">Reference proteome</keyword>
<protein>
    <submittedName>
        <fullName evidence="3">Flavin reductase family protein</fullName>
    </submittedName>
</protein>
<dbReference type="RefSeq" id="WP_252761013.1">
    <property type="nucleotide sequence ID" value="NZ_JAMXLY010000023.1"/>
</dbReference>
<dbReference type="PANTHER" id="PTHR43567">
    <property type="entry name" value="FLAVOREDOXIN-RELATED-RELATED"/>
    <property type="match status" value="1"/>
</dbReference>
<reference evidence="3 4" key="1">
    <citation type="submission" date="2022-06" db="EMBL/GenBank/DDBJ databases">
        <title>A taxonomic note on the genus Prevotella: Description of four novel genera and emended description of the genera Hallella and Xylanibacter.</title>
        <authorList>
            <person name="Hitch T.C.A."/>
        </authorList>
    </citation>
    <scope>NUCLEOTIDE SEQUENCE [LARGE SCALE GENOMIC DNA]</scope>
    <source>
        <strain evidence="3 4">DSM 100619</strain>
    </source>
</reference>
<evidence type="ECO:0000313" key="3">
    <source>
        <dbReference type="EMBL" id="MCO6025658.1"/>
    </source>
</evidence>
<evidence type="ECO:0000313" key="4">
    <source>
        <dbReference type="Proteomes" id="UP001204015"/>
    </source>
</evidence>